<comment type="subcellular location">
    <subcellularLocation>
        <location evidence="1">Membrane</location>
        <topology evidence="1">Multi-pass membrane protein</topology>
    </subcellularLocation>
</comment>
<dbReference type="AlphaFoldDB" id="A0A1G9ZGI3"/>
<sequence>MRLNNEDSHTKALVFACTGAVSAAVMAASLLRGMFFAGEIYPFLTVWLALCGLLCAWGEAVSALRNAERRDHVLKIPVENKAALILLGCPLAVFVLYAWAGLCGPVSAQETVDELLRWAFYASFAILAYFCAADRQGARFLAAIWHVTGMAISLSALLAVCAELKLPYAIAYTAAPEVSATGARLAGLLQYPNTFGAVMAVFLLERLFAVAAHVQRAQSQAAEWGAGTKERSGGKGNRGRRKMLGERGNAHRIIERERSGRNGISRRRKMLGERGIAQRIIEWEWSGRKGNRGRRKMLGERGIAQRGIEREWSGRKGNSELRGWCSRAGGRHLLRMLPLFPCAAALLLSESRGAWLAAALASAAALLWKRQLCAPLLLAGAAPMAAAALLYRQLARTGLAVEPVSGLLLLAGLWGAALLGGAWLCRRRTGAAGGGHAARAGLAAALWTAAGSAVLLQVSERIHGPSSTVAARGLFYRDAWKLAAEAPWLGRGGGTWRSTYLAAQSRPYVGSQVHSGYLDLLLNLGGVGLAVILLLLLAAGWLVAAGAPRLLPPLLALAIHSAVDFDWSYSLVWLLLFLLPALARAEKLHHAAADDTPVLPATSNPPPNTGGPGILAAEPGLAPAVPFPVCTATAGAADNSPVRPLSAKSPLITGGPWRSVPFAEQHVPLLRVSAATLLCSVALALSVLSFQMMKGESLYKQAAGTSHREERIFLLRQSLQWNPRQPQAAAALSRMLPEPEGGALLRKALGYTPEDAALNWELAKRAMGGNHPGTALYWVRKGEVLDVYNVVKRVEAAEGMLDMSLRRLKAGDAQGALQSADAGLELLREYRLLAEQEGSKGLQHNDRQFGAQKEAEGIDLRLREARAAARYFQAAILPVSGEGAKPELEP</sequence>
<feature type="transmembrane region" description="Helical" evidence="6">
    <location>
        <begin position="12"/>
        <end position="34"/>
    </location>
</feature>
<feature type="transmembrane region" description="Helical" evidence="6">
    <location>
        <begin position="194"/>
        <end position="214"/>
    </location>
</feature>
<dbReference type="PANTHER" id="PTHR37422">
    <property type="entry name" value="TEICHURONIC ACID BIOSYNTHESIS PROTEIN TUAE"/>
    <property type="match status" value="1"/>
</dbReference>
<feature type="region of interest" description="Disordered" evidence="5">
    <location>
        <begin position="596"/>
        <end position="615"/>
    </location>
</feature>
<dbReference type="InterPro" id="IPR007016">
    <property type="entry name" value="O-antigen_ligase-rel_domated"/>
</dbReference>
<evidence type="ECO:0000259" key="7">
    <source>
        <dbReference type="Pfam" id="PF04932"/>
    </source>
</evidence>
<feature type="transmembrane region" description="Helical" evidence="6">
    <location>
        <begin position="115"/>
        <end position="133"/>
    </location>
</feature>
<gene>
    <name evidence="8" type="ORF">SAMN05216191_13135</name>
</gene>
<feature type="domain" description="O-antigen ligase-related" evidence="7">
    <location>
        <begin position="339"/>
        <end position="532"/>
    </location>
</feature>
<proteinExistence type="predicted"/>
<feature type="transmembrane region" description="Helical" evidence="6">
    <location>
        <begin position="520"/>
        <end position="542"/>
    </location>
</feature>
<feature type="transmembrane region" description="Helical" evidence="6">
    <location>
        <begin position="140"/>
        <end position="160"/>
    </location>
</feature>
<evidence type="ECO:0000313" key="8">
    <source>
        <dbReference type="EMBL" id="SDN20217.1"/>
    </source>
</evidence>
<dbReference type="Pfam" id="PF04932">
    <property type="entry name" value="Wzy_C"/>
    <property type="match status" value="1"/>
</dbReference>
<accession>A0A1G9ZGI3</accession>
<protein>
    <submittedName>
        <fullName evidence="8">O-Antigen ligase</fullName>
    </submittedName>
</protein>
<keyword evidence="2 6" id="KW-0812">Transmembrane</keyword>
<evidence type="ECO:0000256" key="3">
    <source>
        <dbReference type="ARBA" id="ARBA00022989"/>
    </source>
</evidence>
<feature type="transmembrane region" description="Helical" evidence="6">
    <location>
        <begin position="376"/>
        <end position="394"/>
    </location>
</feature>
<name>A0A1G9ZGI3_9BACL</name>
<organism evidence="8 9">
    <name type="scientific">Paenibacillus jilunlii</name>
    <dbReference type="NCBI Taxonomy" id="682956"/>
    <lineage>
        <taxon>Bacteria</taxon>
        <taxon>Bacillati</taxon>
        <taxon>Bacillota</taxon>
        <taxon>Bacilli</taxon>
        <taxon>Bacillales</taxon>
        <taxon>Paenibacillaceae</taxon>
        <taxon>Paenibacillus</taxon>
    </lineage>
</organism>
<dbReference type="OrthoDB" id="1808577at2"/>
<dbReference type="InterPro" id="IPR051533">
    <property type="entry name" value="WaaL-like"/>
</dbReference>
<feature type="transmembrane region" description="Helical" evidence="6">
    <location>
        <begin position="82"/>
        <end position="100"/>
    </location>
</feature>
<dbReference type="RefSeq" id="WP_074648819.1">
    <property type="nucleotide sequence ID" value="NZ_FNGM01000031.1"/>
</dbReference>
<feature type="region of interest" description="Disordered" evidence="5">
    <location>
        <begin position="223"/>
        <end position="242"/>
    </location>
</feature>
<dbReference type="PANTHER" id="PTHR37422:SF23">
    <property type="entry name" value="TEICHURONIC ACID BIOSYNTHESIS PROTEIN TUAE"/>
    <property type="match status" value="1"/>
</dbReference>
<dbReference type="Proteomes" id="UP000182783">
    <property type="component" value="Unassembled WGS sequence"/>
</dbReference>
<keyword evidence="8" id="KW-0436">Ligase</keyword>
<evidence type="ECO:0000256" key="6">
    <source>
        <dbReference type="SAM" id="Phobius"/>
    </source>
</evidence>
<evidence type="ECO:0000313" key="9">
    <source>
        <dbReference type="Proteomes" id="UP000182783"/>
    </source>
</evidence>
<keyword evidence="4 6" id="KW-0472">Membrane</keyword>
<keyword evidence="3 6" id="KW-1133">Transmembrane helix</keyword>
<feature type="transmembrane region" description="Helical" evidence="6">
    <location>
        <begin position="554"/>
        <end position="579"/>
    </location>
</feature>
<feature type="transmembrane region" description="Helical" evidence="6">
    <location>
        <begin position="669"/>
        <end position="690"/>
    </location>
</feature>
<evidence type="ECO:0000256" key="1">
    <source>
        <dbReference type="ARBA" id="ARBA00004141"/>
    </source>
</evidence>
<evidence type="ECO:0000256" key="5">
    <source>
        <dbReference type="SAM" id="MobiDB-lite"/>
    </source>
</evidence>
<dbReference type="GO" id="GO:0016020">
    <property type="term" value="C:membrane"/>
    <property type="evidence" value="ECO:0007669"/>
    <property type="project" value="UniProtKB-SubCell"/>
</dbReference>
<dbReference type="EMBL" id="FNGM01000031">
    <property type="protein sequence ID" value="SDN20217.1"/>
    <property type="molecule type" value="Genomic_DNA"/>
</dbReference>
<feature type="transmembrane region" description="Helical" evidence="6">
    <location>
        <begin position="40"/>
        <end position="61"/>
    </location>
</feature>
<feature type="transmembrane region" description="Helical" evidence="6">
    <location>
        <begin position="406"/>
        <end position="425"/>
    </location>
</feature>
<evidence type="ECO:0000256" key="2">
    <source>
        <dbReference type="ARBA" id="ARBA00022692"/>
    </source>
</evidence>
<dbReference type="GO" id="GO:0016874">
    <property type="term" value="F:ligase activity"/>
    <property type="evidence" value="ECO:0007669"/>
    <property type="project" value="UniProtKB-KW"/>
</dbReference>
<evidence type="ECO:0000256" key="4">
    <source>
        <dbReference type="ARBA" id="ARBA00023136"/>
    </source>
</evidence>
<reference evidence="8 9" key="1">
    <citation type="submission" date="2016-10" db="EMBL/GenBank/DDBJ databases">
        <authorList>
            <person name="de Groot N.N."/>
        </authorList>
    </citation>
    <scope>NUCLEOTIDE SEQUENCE [LARGE SCALE GENOMIC DNA]</scope>
    <source>
        <strain evidence="8 9">CGMCC 1.10239</strain>
    </source>
</reference>